<evidence type="ECO:0000256" key="2">
    <source>
        <dbReference type="SAM" id="SignalP"/>
    </source>
</evidence>
<dbReference type="Proteomes" id="UP000469011">
    <property type="component" value="Unassembled WGS sequence"/>
</dbReference>
<feature type="chain" id="PRO_5027097057" description="PRC-barrel domain-containing protein" evidence="2">
    <location>
        <begin position="22"/>
        <end position="562"/>
    </location>
</feature>
<dbReference type="PANTHER" id="PTHR36505">
    <property type="entry name" value="BLR1072 PROTEIN"/>
    <property type="match status" value="1"/>
</dbReference>
<feature type="domain" description="PRC-barrel" evidence="3">
    <location>
        <begin position="436"/>
        <end position="502"/>
    </location>
</feature>
<feature type="compositionally biased region" description="Low complexity" evidence="1">
    <location>
        <begin position="356"/>
        <end position="377"/>
    </location>
</feature>
<proteinExistence type="predicted"/>
<feature type="compositionally biased region" description="Polar residues" evidence="1">
    <location>
        <begin position="398"/>
        <end position="407"/>
    </location>
</feature>
<evidence type="ECO:0000313" key="4">
    <source>
        <dbReference type="EMBL" id="NDW07073.1"/>
    </source>
</evidence>
<feature type="compositionally biased region" description="Polar residues" evidence="1">
    <location>
        <begin position="541"/>
        <end position="550"/>
    </location>
</feature>
<feature type="region of interest" description="Disordered" evidence="1">
    <location>
        <begin position="157"/>
        <end position="240"/>
    </location>
</feature>
<feature type="domain" description="PRC-barrel" evidence="3">
    <location>
        <begin position="244"/>
        <end position="313"/>
    </location>
</feature>
<protein>
    <recommendedName>
        <fullName evidence="3">PRC-barrel domain-containing protein</fullName>
    </recommendedName>
</protein>
<dbReference type="Gene3D" id="2.30.30.240">
    <property type="entry name" value="PRC-barrel domain"/>
    <property type="match status" value="3"/>
</dbReference>
<comment type="caution">
    <text evidence="4">The sequence shown here is derived from an EMBL/GenBank/DDBJ whole genome shotgun (WGS) entry which is preliminary data.</text>
</comment>
<feature type="compositionally biased region" description="Low complexity" evidence="1">
    <location>
        <begin position="26"/>
        <end position="41"/>
    </location>
</feature>
<organism evidence="4 5">
    <name type="scientific">Jiella pacifica</name>
    <dbReference type="NCBI Taxonomy" id="2696469"/>
    <lineage>
        <taxon>Bacteria</taxon>
        <taxon>Pseudomonadati</taxon>
        <taxon>Pseudomonadota</taxon>
        <taxon>Alphaproteobacteria</taxon>
        <taxon>Hyphomicrobiales</taxon>
        <taxon>Aurantimonadaceae</taxon>
        <taxon>Jiella</taxon>
    </lineage>
</organism>
<keyword evidence="5" id="KW-1185">Reference proteome</keyword>
<gene>
    <name evidence="4" type="ORF">GTK09_21895</name>
</gene>
<dbReference type="EMBL" id="JAAAMG010000023">
    <property type="protein sequence ID" value="NDW07073.1"/>
    <property type="molecule type" value="Genomic_DNA"/>
</dbReference>
<dbReference type="Pfam" id="PF05239">
    <property type="entry name" value="PRC"/>
    <property type="match status" value="2"/>
</dbReference>
<feature type="compositionally biased region" description="Polar residues" evidence="1">
    <location>
        <begin position="378"/>
        <end position="390"/>
    </location>
</feature>
<dbReference type="AlphaFoldDB" id="A0A6N9T6S2"/>
<evidence type="ECO:0000256" key="1">
    <source>
        <dbReference type="SAM" id="MobiDB-lite"/>
    </source>
</evidence>
<feature type="region of interest" description="Disordered" evidence="1">
    <location>
        <begin position="331"/>
        <end position="426"/>
    </location>
</feature>
<name>A0A6N9T6S2_9HYPH</name>
<keyword evidence="2" id="KW-0732">Signal</keyword>
<feature type="compositionally biased region" description="Polar residues" evidence="1">
    <location>
        <begin position="345"/>
        <end position="355"/>
    </location>
</feature>
<accession>A0A6N9T6S2</accession>
<evidence type="ECO:0000313" key="5">
    <source>
        <dbReference type="Proteomes" id="UP000469011"/>
    </source>
</evidence>
<sequence>MIRKLLATTAIAAFLTAPALAQDAATTGQPAQAPAASQTTGDAMSSGQAMSGDSQAAASGNFLTKLSTDQYLASNLNGKSLYDGEGEDAQSIGDIQNFLVGSDGKVVAAIVDATVNDESKVVAIPFQKIGWTMGQDNEPRAVLKGDMNELASAPTFQTRDEQQAAQQQASTDTGAMQPADGSTMATGNAGASGDQMAAQPADGSADQSMAANDSANMAAGKTDRQASAADANSTEYPATVGSDQYLTQNLIGSEIYSGPGDDASDIGDVKDLVLASSGQVDAAVLGVGGFLGIGEKDVAVPFDQLNMTRNGDDEPRITAALDKDALTQAPEFDDEKPADQMAANDGTQPAAQNDQTAATTTGAAAGAAAGSAMSTAGNQAEQTAQNTGQAMDNAGDQAEQTAQNTMNTQGDATTTASTGGSQRQGLTEVQDDATLTADDLMGTTVYGPNDESVGDIGDIALNADGRVDAVIVDVGGFLGIGEKPVALGMDNLNFMRDQDGKLYLYTQFTEDQLNNAPEYNKDTYAENRDSMRLEGGADTGATMSNQSGAASQPAEGAAQPAN</sequence>
<feature type="region of interest" description="Disordered" evidence="1">
    <location>
        <begin position="526"/>
        <end position="562"/>
    </location>
</feature>
<feature type="signal peptide" evidence="2">
    <location>
        <begin position="1"/>
        <end position="21"/>
    </location>
</feature>
<feature type="compositionally biased region" description="Polar residues" evidence="1">
    <location>
        <begin position="42"/>
        <end position="52"/>
    </location>
</feature>
<feature type="region of interest" description="Disordered" evidence="1">
    <location>
        <begin position="26"/>
        <end position="52"/>
    </location>
</feature>
<dbReference type="RefSeq" id="WP_163465528.1">
    <property type="nucleotide sequence ID" value="NZ_JAAAMG010000023.1"/>
</dbReference>
<dbReference type="PANTHER" id="PTHR36505:SF1">
    <property type="entry name" value="BLR1072 PROTEIN"/>
    <property type="match status" value="1"/>
</dbReference>
<dbReference type="SUPFAM" id="SSF50346">
    <property type="entry name" value="PRC-barrel domain"/>
    <property type="match status" value="2"/>
</dbReference>
<reference evidence="4 5" key="1">
    <citation type="submission" date="2020-01" db="EMBL/GenBank/DDBJ databases">
        <title>Jiella pacifica sp. nov.</title>
        <authorList>
            <person name="Xue Z."/>
            <person name="Zhu S."/>
            <person name="Chen J."/>
            <person name="Yang J."/>
        </authorList>
    </citation>
    <scope>NUCLEOTIDE SEQUENCE [LARGE SCALE GENOMIC DNA]</scope>
    <source>
        <strain evidence="4 5">40Bstr34</strain>
    </source>
</reference>
<dbReference type="InterPro" id="IPR011033">
    <property type="entry name" value="PRC_barrel-like_sf"/>
</dbReference>
<feature type="compositionally biased region" description="Low complexity" evidence="1">
    <location>
        <begin position="208"/>
        <end position="219"/>
    </location>
</feature>
<feature type="compositionally biased region" description="Polar residues" evidence="1">
    <location>
        <begin position="230"/>
        <end position="240"/>
    </location>
</feature>
<feature type="compositionally biased region" description="Low complexity" evidence="1">
    <location>
        <begin position="408"/>
        <end position="421"/>
    </location>
</feature>
<dbReference type="InterPro" id="IPR027275">
    <property type="entry name" value="PRC-brl_dom"/>
</dbReference>
<evidence type="ECO:0000259" key="3">
    <source>
        <dbReference type="Pfam" id="PF05239"/>
    </source>
</evidence>